<dbReference type="VEuPathDB" id="PiroplasmaDB:BBOV_II002320"/>
<keyword evidence="1" id="KW-0812">Transmembrane</keyword>
<evidence type="ECO:0000313" key="2">
    <source>
        <dbReference type="EMBL" id="BAN65212.1"/>
    </source>
</evidence>
<dbReference type="EMBL" id="AK441418">
    <property type="protein sequence ID" value="BAN65212.1"/>
    <property type="molecule type" value="mRNA"/>
</dbReference>
<feature type="transmembrane region" description="Helical" evidence="1">
    <location>
        <begin position="347"/>
        <end position="370"/>
    </location>
</feature>
<sequence>MGFRGHFYKGSTTDMTGQRLYGILYFFSNDNMMQSCAYRLVRVTAALSATTPQVLGDVFGFFRGGVGNYEEGEDKSKVKCDHSKSVFEKKNREYSCGWCASGLRDEVKSIQWIPKGDDKAPYRESVGTALIQIKGQTDSHSTSRGAVSYSGSISNTTKSHCDLSSLSDCTQDQCAKFISPLTGELYTAVSATFGRTYLSWVLYLSDALEGGLKSLSEAFRNIECRGCKGNCDPNKCKKGEHGTSGDKGSTGLCTCDSIVSCTGVLPVLYRHGFSYGNPFNLEGYEQKDGETEGDYSITQSRDTKHCHELLESLQNVIKNKQNTSKDHPLSNLLSQVGKLQYDIRLPWIFVLTLAWLVAVLYLAFGAIWPLDWTHMRSHWLRGGEQQWQCMWYKVMTGRKGVELVEYFGRKERE</sequence>
<evidence type="ECO:0000256" key="1">
    <source>
        <dbReference type="SAM" id="Phobius"/>
    </source>
</evidence>
<dbReference type="AlphaFoldDB" id="S6BME2"/>
<proteinExistence type="evidence at transcript level"/>
<keyword evidence="1" id="KW-1133">Transmembrane helix</keyword>
<keyword evidence="1" id="KW-0472">Membrane</keyword>
<name>S6BME2_BABBO</name>
<organism evidence="2">
    <name type="scientific">Babesia bovis</name>
    <dbReference type="NCBI Taxonomy" id="5865"/>
    <lineage>
        <taxon>Eukaryota</taxon>
        <taxon>Sar</taxon>
        <taxon>Alveolata</taxon>
        <taxon>Apicomplexa</taxon>
        <taxon>Aconoidasida</taxon>
        <taxon>Piroplasmida</taxon>
        <taxon>Babesiidae</taxon>
        <taxon>Babesia</taxon>
    </lineage>
</organism>
<protein>
    <submittedName>
        <fullName evidence="2">Variant erythrocyte surface antigen-alpha subunit</fullName>
    </submittedName>
</protein>
<accession>S6BME2</accession>
<reference evidence="2" key="1">
    <citation type="journal article" date="2014" name="BMC Genomics">
        <title>The Babesia bovis gene and promoter model: an update from full-length EST analysis.</title>
        <authorList>
            <person name="Yamagishi J."/>
            <person name="Wakaguri H."/>
            <person name="Yokoyama N."/>
            <person name="Yamashita R."/>
            <person name="Suzuki Y."/>
            <person name="Xuan X."/>
            <person name="Igarashi I."/>
        </authorList>
    </citation>
    <scope>NUCLEOTIDE SEQUENCE</scope>
    <source>
        <strain evidence="2">Texas</strain>
    </source>
</reference>